<proteinExistence type="predicted"/>
<dbReference type="PANTHER" id="PTHR33164">
    <property type="entry name" value="TRANSCRIPTIONAL REGULATOR, MARR FAMILY"/>
    <property type="match status" value="1"/>
</dbReference>
<dbReference type="SMART" id="SM00347">
    <property type="entry name" value="HTH_MARR"/>
    <property type="match status" value="1"/>
</dbReference>
<keyword evidence="4" id="KW-0808">Transferase</keyword>
<keyword evidence="5" id="KW-1185">Reference proteome</keyword>
<dbReference type="RefSeq" id="WP_116688989.1">
    <property type="nucleotide sequence ID" value="NZ_CAWNYD010000014.1"/>
</dbReference>
<protein>
    <submittedName>
        <fullName evidence="4">GNAT family N-acetyltransferase</fullName>
    </submittedName>
</protein>
<dbReference type="GO" id="GO:0006950">
    <property type="term" value="P:response to stress"/>
    <property type="evidence" value="ECO:0007669"/>
    <property type="project" value="TreeGrafter"/>
</dbReference>
<dbReference type="Gene3D" id="1.10.10.10">
    <property type="entry name" value="Winged helix-like DNA-binding domain superfamily/Winged helix DNA-binding domain"/>
    <property type="match status" value="1"/>
</dbReference>
<dbReference type="Proteomes" id="UP000244906">
    <property type="component" value="Unassembled WGS sequence"/>
</dbReference>
<dbReference type="CDD" id="cd00090">
    <property type="entry name" value="HTH_ARSR"/>
    <property type="match status" value="1"/>
</dbReference>
<dbReference type="EMBL" id="QDDL01000014">
    <property type="protein sequence ID" value="PVZ63905.1"/>
    <property type="molecule type" value="Genomic_DNA"/>
</dbReference>
<dbReference type="SUPFAM" id="SSF55729">
    <property type="entry name" value="Acyl-CoA N-acyltransferases (Nat)"/>
    <property type="match status" value="1"/>
</dbReference>
<dbReference type="OrthoDB" id="1431064at2"/>
<gene>
    <name evidence="4" type="ORF">DC094_20500</name>
</gene>
<dbReference type="Gene3D" id="3.40.630.30">
    <property type="match status" value="1"/>
</dbReference>
<dbReference type="InterPro" id="IPR039422">
    <property type="entry name" value="MarR/SlyA-like"/>
</dbReference>
<dbReference type="GO" id="GO:0016747">
    <property type="term" value="F:acyltransferase activity, transferring groups other than amino-acyl groups"/>
    <property type="evidence" value="ECO:0007669"/>
    <property type="project" value="InterPro"/>
</dbReference>
<dbReference type="InterPro" id="IPR000835">
    <property type="entry name" value="HTH_MarR-typ"/>
</dbReference>
<dbReference type="PROSITE" id="PS50995">
    <property type="entry name" value="HTH_MARR_2"/>
    <property type="match status" value="1"/>
</dbReference>
<feature type="domain" description="HTH lysR-type" evidence="1">
    <location>
        <begin position="61"/>
        <end position="85"/>
    </location>
</feature>
<accession>A0A2V1GQI8</accession>
<dbReference type="InterPro" id="IPR016181">
    <property type="entry name" value="Acyl_CoA_acyltransferase"/>
</dbReference>
<name>A0A2V1GQI8_9GAMM</name>
<dbReference type="SUPFAM" id="SSF46785">
    <property type="entry name" value="Winged helix' DNA-binding domain"/>
    <property type="match status" value="1"/>
</dbReference>
<dbReference type="InterPro" id="IPR036388">
    <property type="entry name" value="WH-like_DNA-bd_sf"/>
</dbReference>
<evidence type="ECO:0000313" key="5">
    <source>
        <dbReference type="Proteomes" id="UP000244906"/>
    </source>
</evidence>
<feature type="domain" description="N-acetyltransferase" evidence="3">
    <location>
        <begin position="182"/>
        <end position="347"/>
    </location>
</feature>
<comment type="caution">
    <text evidence="4">The sequence shown here is derived from an EMBL/GenBank/DDBJ whole genome shotgun (WGS) entry which is preliminary data.</text>
</comment>
<evidence type="ECO:0000313" key="4">
    <source>
        <dbReference type="EMBL" id="PVZ63905.1"/>
    </source>
</evidence>
<evidence type="ECO:0000259" key="2">
    <source>
        <dbReference type="PROSITE" id="PS50995"/>
    </source>
</evidence>
<organism evidence="4 5">
    <name type="scientific">Pelagibaculum spongiae</name>
    <dbReference type="NCBI Taxonomy" id="2080658"/>
    <lineage>
        <taxon>Bacteria</taxon>
        <taxon>Pseudomonadati</taxon>
        <taxon>Pseudomonadota</taxon>
        <taxon>Gammaproteobacteria</taxon>
        <taxon>Oceanospirillales</taxon>
        <taxon>Pelagibaculum</taxon>
    </lineage>
</organism>
<dbReference type="CDD" id="cd04301">
    <property type="entry name" value="NAT_SF"/>
    <property type="match status" value="1"/>
</dbReference>
<sequence length="347" mass="39528">MDWIRTLESLSLGSRLKRLSDQLMQDVADIYKQQGLDLNPTCFPLLQLLVKQSDNNCMIGVSEAAKQLGVTQPAISRMVGKLEKDGWLQRQKDPQDDRRQLLVATEKTCQQLPQFEPVWAAIRQQLDQLMQQQQLPLLESINEFEDQLASVGSLKSLVLQQLQSELSQSVSIASEKLPASEIEVINWDPQFRDDFCRLNRQWLKKYFPKRNNCYENSLDQKQLEHPESYYLAKGGYIWFARYQQKIIGCLAMYPHSLGKNEAEKVRGMELSKMAVDESLQGLGVGRKLVINALDKARELAVSDVFLETASQLKAAIILYQNTGFTIANHPDGESRFNGADVYMALKL</sequence>
<dbReference type="PROSITE" id="PS51186">
    <property type="entry name" value="GNAT"/>
    <property type="match status" value="1"/>
</dbReference>
<feature type="domain" description="HTH marR-type" evidence="2">
    <location>
        <begin position="9"/>
        <end position="150"/>
    </location>
</feature>
<dbReference type="AlphaFoldDB" id="A0A2V1GQI8"/>
<dbReference type="InterPro" id="IPR011991">
    <property type="entry name" value="ArsR-like_HTH"/>
</dbReference>
<dbReference type="InterPro" id="IPR000847">
    <property type="entry name" value="LysR_HTH_N"/>
</dbReference>
<dbReference type="GO" id="GO:0003700">
    <property type="term" value="F:DNA-binding transcription factor activity"/>
    <property type="evidence" value="ECO:0007669"/>
    <property type="project" value="InterPro"/>
</dbReference>
<dbReference type="Pfam" id="PF01047">
    <property type="entry name" value="MarR"/>
    <property type="match status" value="1"/>
</dbReference>
<evidence type="ECO:0000259" key="1">
    <source>
        <dbReference type="PROSITE" id="PS50931"/>
    </source>
</evidence>
<dbReference type="InterPro" id="IPR000182">
    <property type="entry name" value="GNAT_dom"/>
</dbReference>
<reference evidence="4 5" key="1">
    <citation type="submission" date="2018-04" db="EMBL/GenBank/DDBJ databases">
        <title>Thalassorhabdus spongiae gen. nov., sp. nov., isolated from a marine sponge in South-West Iceland.</title>
        <authorList>
            <person name="Knobloch S."/>
            <person name="Daussin A."/>
            <person name="Johannsson R."/>
            <person name="Marteinsson V.T."/>
        </authorList>
    </citation>
    <scope>NUCLEOTIDE SEQUENCE [LARGE SCALE GENOMIC DNA]</scope>
    <source>
        <strain evidence="4 5">Hp12</strain>
    </source>
</reference>
<dbReference type="InterPro" id="IPR036390">
    <property type="entry name" value="WH_DNA-bd_sf"/>
</dbReference>
<dbReference type="Pfam" id="PF00583">
    <property type="entry name" value="Acetyltransf_1"/>
    <property type="match status" value="1"/>
</dbReference>
<dbReference type="PROSITE" id="PS50931">
    <property type="entry name" value="HTH_LYSR"/>
    <property type="match status" value="1"/>
</dbReference>
<dbReference type="PANTHER" id="PTHR33164:SF57">
    <property type="entry name" value="MARR-FAMILY TRANSCRIPTIONAL REGULATOR"/>
    <property type="match status" value="1"/>
</dbReference>
<evidence type="ECO:0000259" key="3">
    <source>
        <dbReference type="PROSITE" id="PS51186"/>
    </source>
</evidence>